<dbReference type="Proteomes" id="UP000191112">
    <property type="component" value="Unassembled WGS sequence"/>
</dbReference>
<dbReference type="STRING" id="619805.SAMN05660477_01669"/>
<accession>A0A1T5EWP1</accession>
<name>A0A1T5EWP1_9FLAO</name>
<dbReference type="OrthoDB" id="1446206at2"/>
<protein>
    <submittedName>
        <fullName evidence="1">Uncharacterized protein</fullName>
    </submittedName>
</protein>
<keyword evidence="2" id="KW-1185">Reference proteome</keyword>
<gene>
    <name evidence="1" type="ORF">SAMN05660477_01669</name>
</gene>
<organism evidence="1 2">
    <name type="scientific">Soonwooa buanensis</name>
    <dbReference type="NCBI Taxonomy" id="619805"/>
    <lineage>
        <taxon>Bacteria</taxon>
        <taxon>Pseudomonadati</taxon>
        <taxon>Bacteroidota</taxon>
        <taxon>Flavobacteriia</taxon>
        <taxon>Flavobacteriales</taxon>
        <taxon>Weeksellaceae</taxon>
        <taxon>Chryseobacterium group</taxon>
        <taxon>Soonwooa</taxon>
    </lineage>
</organism>
<dbReference type="EMBL" id="FUYZ01000004">
    <property type="protein sequence ID" value="SKB88278.1"/>
    <property type="molecule type" value="Genomic_DNA"/>
</dbReference>
<proteinExistence type="predicted"/>
<dbReference type="AlphaFoldDB" id="A0A1T5EWP1"/>
<sequence>MINPLIYFESLLEIDKSEIKKQQWLRDQKEGLLPYLKNVDDINGIVTVELGFYDEDSKTWSIDIETYSFYNVFQNEIKYECEKIIENLNLLILESRFQNNSPLFFLIELKNRLKMLLDYSCKLYSDYPFVNETLVIIDDFINLKIKDCKLFSSEFKLRSTNFENSIKKNELSKFNNADSFNWHVVHFDSKKNHLKNLFEMLTTHSKVIDANFEDFYNAFSGEIVTNGINWLLVGKSRKTSIISLCYFIDKLEENGFINEIPSIDFGKKILYVFRENDGNVFNSDSLKSSLSDFRRTKTCAQSDLLDSIISKI</sequence>
<dbReference type="RefSeq" id="WP_079666907.1">
    <property type="nucleotide sequence ID" value="NZ_FUYZ01000004.1"/>
</dbReference>
<reference evidence="1 2" key="1">
    <citation type="submission" date="2017-02" db="EMBL/GenBank/DDBJ databases">
        <authorList>
            <person name="Peterson S.W."/>
        </authorList>
    </citation>
    <scope>NUCLEOTIDE SEQUENCE [LARGE SCALE GENOMIC DNA]</scope>
    <source>
        <strain evidence="1 2">DSM 22323</strain>
    </source>
</reference>
<evidence type="ECO:0000313" key="2">
    <source>
        <dbReference type="Proteomes" id="UP000191112"/>
    </source>
</evidence>
<evidence type="ECO:0000313" key="1">
    <source>
        <dbReference type="EMBL" id="SKB88278.1"/>
    </source>
</evidence>